<sequence length="834" mass="94427">MQYLFVLLLLLSLHSTHTSAREVGDIADFVFADLYVDQQNFPEGAELLTHDYEHYFLSQDNLNALLVSDLTIDLADKRLHGAIWGEQIEIKLRADQWVTLDEEPHIRLDVLLALGIESEFNPRTQVLVFDTQERHPSSQEKKREARKGILEAMQRKRANQLVLNDQYQWYTAPYIDVQLSASDSKHNSTASAYVAVNQDLAHHQAQVIITDSNNDKRNGRFQLSRSLGELSEYQFGDLQGITGALLQTGGGGLGVQYGATHSSASKPLIIQGYAEPGSDVELYRNDVLFDLVRVTGNGQYRFRPIQIFNSNHSYHLMIQSPDGKRLRRAVMHQAQSGYEPGQWYTNLAAYTTKESILKKSRFNPQEKYLNPQLNYVVSTRDEINLGGEWLENTRHKDALWYLGWERSGEPTDAKWSLKAGGRDQLFYDLKWLTPLSTTQAVSLTSQRGYGQLGKENINTLNYEHTLNSWQLSSTLGLSQINQSRYKSVDGYLSYQADSGSISTNFSQIRGDDAHEQQYAMIGSLFGNWGRARFNWNKSTGLFEQHSLALSYTNQFDGYYGSLQLRRSFTHHRNTTSFTLSKTFDAVAVNASATYHESNGWQFGLSCSFSFYGPRPLSTLSSQSGRQSSSVKLRAFYDRNNNQRFDEQDQYLPGIAVMMNGSKVDTLTQPQAQTLLHLPSNRPVTLEIEHNEPDALYLQPQFELIEADLHPGSQPIIDVPFHLQFEAEGVISLLKESGALADLSGRVALQLTREISGEQTTIYTEPDGFFFFDKLKQGKYHLEVSPHYLAQKALSCDPCQLSFTLDEHSEQLVILEDLTLYPTPQKTLKASVYAS</sequence>
<evidence type="ECO:0000313" key="2">
    <source>
        <dbReference type="EMBL" id="KJZ12103.1"/>
    </source>
</evidence>
<reference evidence="2 3" key="1">
    <citation type="journal article" date="2015" name="BMC Genomics">
        <title>Genome mining reveals unlocked bioactive potential of marine Gram-negative bacteria.</title>
        <authorList>
            <person name="Machado H."/>
            <person name="Sonnenschein E.C."/>
            <person name="Melchiorsen J."/>
            <person name="Gram L."/>
        </authorList>
    </citation>
    <scope>NUCLEOTIDE SEQUENCE [LARGE SCALE GENOMIC DNA]</scope>
    <source>
        <strain evidence="2 3">S2471</strain>
    </source>
</reference>
<dbReference type="Proteomes" id="UP000033452">
    <property type="component" value="Unassembled WGS sequence"/>
</dbReference>
<organism evidence="2 3">
    <name type="scientific">Pseudoalteromonas rubra</name>
    <dbReference type="NCBI Taxonomy" id="43658"/>
    <lineage>
        <taxon>Bacteria</taxon>
        <taxon>Pseudomonadati</taxon>
        <taxon>Pseudomonadota</taxon>
        <taxon>Gammaproteobacteria</taxon>
        <taxon>Alteromonadales</taxon>
        <taxon>Pseudoalteromonadaceae</taxon>
        <taxon>Pseudoalteromonas</taxon>
    </lineage>
</organism>
<name>A0A0F4QWP9_9GAMM</name>
<feature type="chain" id="PRO_5002475902" description="Carboxypeptidase regulatory-like domain-containing protein" evidence="1">
    <location>
        <begin position="21"/>
        <end position="834"/>
    </location>
</feature>
<dbReference type="OrthoDB" id="6276880at2"/>
<evidence type="ECO:0000313" key="3">
    <source>
        <dbReference type="Proteomes" id="UP000033452"/>
    </source>
</evidence>
<feature type="signal peptide" evidence="1">
    <location>
        <begin position="1"/>
        <end position="20"/>
    </location>
</feature>
<accession>A0A0F4QWP9</accession>
<dbReference type="AlphaFoldDB" id="A0A0F4QWP9"/>
<comment type="caution">
    <text evidence="2">The sequence shown here is derived from an EMBL/GenBank/DDBJ whole genome shotgun (WGS) entry which is preliminary data.</text>
</comment>
<keyword evidence="1" id="KW-0732">Signal</keyword>
<dbReference type="PATRIC" id="fig|43658.5.peg.676"/>
<gene>
    <name evidence="2" type="ORF">TW77_03240</name>
</gene>
<evidence type="ECO:0000256" key="1">
    <source>
        <dbReference type="SAM" id="SignalP"/>
    </source>
</evidence>
<protein>
    <recommendedName>
        <fullName evidence="4">Carboxypeptidase regulatory-like domain-containing protein</fullName>
    </recommendedName>
</protein>
<evidence type="ECO:0008006" key="4">
    <source>
        <dbReference type="Google" id="ProtNLM"/>
    </source>
</evidence>
<proteinExistence type="predicted"/>
<keyword evidence="3" id="KW-1185">Reference proteome</keyword>
<dbReference type="RefSeq" id="WP_046003537.1">
    <property type="nucleotide sequence ID" value="NZ_JXYA01000006.1"/>
</dbReference>
<dbReference type="EMBL" id="JXYA01000006">
    <property type="protein sequence ID" value="KJZ12103.1"/>
    <property type="molecule type" value="Genomic_DNA"/>
</dbReference>